<dbReference type="RefSeq" id="YP_009792749.1">
    <property type="nucleotide sequence ID" value="NC_047861.1"/>
</dbReference>
<name>A0A291L9Z8_9CAUD</name>
<sequence length="74" mass="8547">MNDMKVGDKVKVIRTPDSFYNRVLWWPDSGMTGTVEAIFKNGSIRVACDQLRNKSEDGKISKTFKKDEMRYEAI</sequence>
<keyword evidence="2" id="KW-1185">Reference proteome</keyword>
<dbReference type="GeneID" id="54982957"/>
<proteinExistence type="predicted"/>
<dbReference type="KEGG" id="vg:54982957"/>
<accession>A0A291L9Z8</accession>
<evidence type="ECO:0000313" key="2">
    <source>
        <dbReference type="Proteomes" id="UP000228765"/>
    </source>
</evidence>
<reference evidence="1 2" key="1">
    <citation type="submission" date="2017-08" db="EMBL/GenBank/DDBJ databases">
        <title>Complete genome sequence of a novel bacteriophage infecting Bordetella bronchiseptica.</title>
        <authorList>
            <person name="Chen Y."/>
            <person name="Song J."/>
            <person name="Wu B."/>
        </authorList>
    </citation>
    <scope>NUCLEOTIDE SEQUENCE [LARGE SCALE GENOMIC DNA]</scope>
</reference>
<protein>
    <submittedName>
        <fullName evidence="1">Uncharacterized protein</fullName>
    </submittedName>
</protein>
<dbReference type="Proteomes" id="UP000228765">
    <property type="component" value="Segment"/>
</dbReference>
<evidence type="ECO:0000313" key="1">
    <source>
        <dbReference type="EMBL" id="ATI15701.1"/>
    </source>
</evidence>
<organism evidence="1 2">
    <name type="scientific">Bordetella phage vB_BbrM_PHB04</name>
    <dbReference type="NCBI Taxonomy" id="2029657"/>
    <lineage>
        <taxon>Viruses</taxon>
        <taxon>Duplodnaviria</taxon>
        <taxon>Heunggongvirae</taxon>
        <taxon>Uroviricota</taxon>
        <taxon>Caudoviricetes</taxon>
        <taxon>Phabquatrovirus</taxon>
        <taxon>Phabquatrovirus PHB04</taxon>
    </lineage>
</organism>
<dbReference type="EMBL" id="MF663786">
    <property type="protein sequence ID" value="ATI15701.1"/>
    <property type="molecule type" value="Genomic_DNA"/>
</dbReference>